<evidence type="ECO:0000313" key="1">
    <source>
        <dbReference type="EMBL" id="PWK10212.1"/>
    </source>
</evidence>
<keyword evidence="2" id="KW-1185">Reference proteome</keyword>
<proteinExistence type="predicted"/>
<comment type="caution">
    <text evidence="1">The sequence shown here is derived from an EMBL/GenBank/DDBJ whole genome shotgun (WGS) entry which is preliminary data.</text>
</comment>
<organism evidence="1 2">
    <name type="scientific">Tumebacillus permanentifrigoris</name>
    <dbReference type="NCBI Taxonomy" id="378543"/>
    <lineage>
        <taxon>Bacteria</taxon>
        <taxon>Bacillati</taxon>
        <taxon>Bacillota</taxon>
        <taxon>Bacilli</taxon>
        <taxon>Bacillales</taxon>
        <taxon>Alicyclobacillaceae</taxon>
        <taxon>Tumebacillus</taxon>
    </lineage>
</organism>
<dbReference type="AlphaFoldDB" id="A0A316DAM4"/>
<accession>A0A316DAM4</accession>
<dbReference type="EMBL" id="QGGL01000012">
    <property type="protein sequence ID" value="PWK10212.1"/>
    <property type="molecule type" value="Genomic_DNA"/>
</dbReference>
<sequence>MFQNFSANIQINILERIEDDNLTSDDKVELERIFYTRKFKEIQTA</sequence>
<protein>
    <submittedName>
        <fullName evidence="1">Uncharacterized protein</fullName>
    </submittedName>
</protein>
<name>A0A316DAM4_9BACL</name>
<gene>
    <name evidence="1" type="ORF">C7459_11233</name>
</gene>
<reference evidence="1 2" key="1">
    <citation type="submission" date="2018-05" db="EMBL/GenBank/DDBJ databases">
        <title>Genomic Encyclopedia of Type Strains, Phase IV (KMG-IV): sequencing the most valuable type-strain genomes for metagenomic binning, comparative biology and taxonomic classification.</title>
        <authorList>
            <person name="Goeker M."/>
        </authorList>
    </citation>
    <scope>NUCLEOTIDE SEQUENCE [LARGE SCALE GENOMIC DNA]</scope>
    <source>
        <strain evidence="1 2">DSM 18773</strain>
    </source>
</reference>
<dbReference type="Proteomes" id="UP000245634">
    <property type="component" value="Unassembled WGS sequence"/>
</dbReference>
<evidence type="ECO:0000313" key="2">
    <source>
        <dbReference type="Proteomes" id="UP000245634"/>
    </source>
</evidence>